<sequence>MYGPRVRIPSGSQKIQIYKKMRLGRYNIEKEDVDQYGWFYVLPSIEVQHKYWYLWRITFSWLKWSCTICIKDGWDAE</sequence>
<protein>
    <submittedName>
        <fullName evidence="1">Uncharacterized protein</fullName>
    </submittedName>
</protein>
<dbReference type="EMBL" id="BK016184">
    <property type="protein sequence ID" value="DAG00953.1"/>
    <property type="molecule type" value="Genomic_DNA"/>
</dbReference>
<accession>A0A8S5V2K5</accession>
<evidence type="ECO:0000313" key="1">
    <source>
        <dbReference type="EMBL" id="DAG00953.1"/>
    </source>
</evidence>
<reference evidence="1" key="1">
    <citation type="journal article" date="2021" name="Proc. Natl. Acad. Sci. U.S.A.">
        <title>A Catalog of Tens of Thousands of Viruses from Human Metagenomes Reveals Hidden Associations with Chronic Diseases.</title>
        <authorList>
            <person name="Tisza M.J."/>
            <person name="Buck C.B."/>
        </authorList>
    </citation>
    <scope>NUCLEOTIDE SEQUENCE</scope>
    <source>
        <strain evidence="1">CtelJ1</strain>
    </source>
</reference>
<organism evidence="1">
    <name type="scientific">CrAss-like virus sp. ctelJ1</name>
    <dbReference type="NCBI Taxonomy" id="2825838"/>
    <lineage>
        <taxon>Viruses</taxon>
        <taxon>Duplodnaviria</taxon>
        <taxon>Heunggongvirae</taxon>
        <taxon>Uroviricota</taxon>
        <taxon>Caudoviricetes</taxon>
        <taxon>Crassvirales</taxon>
    </lineage>
</organism>
<proteinExistence type="predicted"/>
<name>A0A8S5V2K5_9CAUD</name>